<evidence type="ECO:0000313" key="3">
    <source>
        <dbReference type="EMBL" id="QDQ98226.1"/>
    </source>
</evidence>
<name>A0A516X586_9ACTN</name>
<protein>
    <submittedName>
        <fullName evidence="3">AMP-binding protein</fullName>
    </submittedName>
</protein>
<dbReference type="OrthoDB" id="3443462at2"/>
<dbReference type="PANTHER" id="PTHR43767">
    <property type="entry name" value="LONG-CHAIN-FATTY-ACID--COA LIGASE"/>
    <property type="match status" value="1"/>
</dbReference>
<dbReference type="Gene3D" id="3.30.300.30">
    <property type="match status" value="1"/>
</dbReference>
<proteinExistence type="predicted"/>
<dbReference type="SUPFAM" id="SSF56801">
    <property type="entry name" value="Acetyl-CoA synthetase-like"/>
    <property type="match status" value="1"/>
</dbReference>
<feature type="domain" description="AMP-binding enzyme C-terminal" evidence="2">
    <location>
        <begin position="443"/>
        <end position="519"/>
    </location>
</feature>
<sequence length="533" mass="57678">MNLADIFEALADKLDEREALVFEDKRLTFAQLDRESNRMAHAIAATGIDTGSHVAMHMRNSVEYIESVIGALKVRMVPVNINYRYTEAELAYLYTNSRSALLIVDEEFAPLVAHVVPDCPDLEAILVVGTPTAELTDACGKAGIAVRALSEALAEVGDERDFAPRSADDRFIIYTGGTTGHPKGVVWRQEDFYYAALSGGNPYGDPHHTIEELTEAAANFPQLTILVTAPLMHGAAMYSLFQMFFIGARQVLMRNFGHVEALELTEREKIQILMIVGDAMGVPLVDELVANPDRYDVSTLFSVASGGAIWSQSSRTKLLELLPNLLIRDSFGASESGADGVVDMDEEGVLRLQASEHTIVVDELLDPIAPGTDQIGYLARRGHVPLEYFGDEAKSRATFPVKDGVRFSVLGDMAKVDADGSIIVLGRGSGCINTGGEKVFPEEVEQALKSHPAILDTLVAGAPDPKFGQSVAAVIQLRDGFGEPSLEDVRAHLKPLLAGYKAPRSLVVVDAIRRSPSGKADYRWAKATVTPAG</sequence>
<evidence type="ECO:0000259" key="2">
    <source>
        <dbReference type="Pfam" id="PF13193"/>
    </source>
</evidence>
<dbReference type="InterPro" id="IPR000873">
    <property type="entry name" value="AMP-dep_synth/lig_dom"/>
</dbReference>
<dbReference type="Pfam" id="PF13193">
    <property type="entry name" value="AMP-binding_C"/>
    <property type="match status" value="1"/>
</dbReference>
<dbReference type="PROSITE" id="PS00455">
    <property type="entry name" value="AMP_BINDING"/>
    <property type="match status" value="1"/>
</dbReference>
<dbReference type="Pfam" id="PF00501">
    <property type="entry name" value="AMP-binding"/>
    <property type="match status" value="1"/>
</dbReference>
<organism evidence="3 4">
    <name type="scientific">Tomitella fengzijianii</name>
    <dbReference type="NCBI Taxonomy" id="2597660"/>
    <lineage>
        <taxon>Bacteria</taxon>
        <taxon>Bacillati</taxon>
        <taxon>Actinomycetota</taxon>
        <taxon>Actinomycetes</taxon>
        <taxon>Mycobacteriales</taxon>
        <taxon>Tomitella</taxon>
    </lineage>
</organism>
<reference evidence="3 4" key="2">
    <citation type="submission" date="2019-07" db="EMBL/GenBank/DDBJ databases">
        <authorList>
            <person name="Huang Y."/>
        </authorList>
    </citation>
    <scope>NUCLEOTIDE SEQUENCE [LARGE SCALE GENOMIC DNA]</scope>
    <source>
        <strain evidence="3 4">HY188</strain>
    </source>
</reference>
<dbReference type="NCBIfam" id="NF005863">
    <property type="entry name" value="PRK07798.1"/>
    <property type="match status" value="1"/>
</dbReference>
<dbReference type="InterPro" id="IPR050237">
    <property type="entry name" value="ATP-dep_AMP-bd_enzyme"/>
</dbReference>
<dbReference type="AlphaFoldDB" id="A0A516X586"/>
<dbReference type="Gene3D" id="3.40.50.12780">
    <property type="entry name" value="N-terminal domain of ligase-like"/>
    <property type="match status" value="1"/>
</dbReference>
<dbReference type="RefSeq" id="WP_143909633.1">
    <property type="nucleotide sequence ID" value="NZ_CP041765.1"/>
</dbReference>
<dbReference type="GO" id="GO:0016877">
    <property type="term" value="F:ligase activity, forming carbon-sulfur bonds"/>
    <property type="evidence" value="ECO:0007669"/>
    <property type="project" value="UniProtKB-ARBA"/>
</dbReference>
<dbReference type="InterPro" id="IPR042099">
    <property type="entry name" value="ANL_N_sf"/>
</dbReference>
<evidence type="ECO:0000259" key="1">
    <source>
        <dbReference type="Pfam" id="PF00501"/>
    </source>
</evidence>
<evidence type="ECO:0000313" key="4">
    <source>
        <dbReference type="Proteomes" id="UP000317344"/>
    </source>
</evidence>
<gene>
    <name evidence="3" type="ORF">FO059_14030</name>
</gene>
<accession>A0A516X586</accession>
<dbReference type="KEGG" id="toy:FO059_14030"/>
<keyword evidence="4" id="KW-1185">Reference proteome</keyword>
<dbReference type="InterPro" id="IPR020845">
    <property type="entry name" value="AMP-binding_CS"/>
</dbReference>
<dbReference type="InterPro" id="IPR025110">
    <property type="entry name" value="AMP-bd_C"/>
</dbReference>
<dbReference type="Proteomes" id="UP000317344">
    <property type="component" value="Chromosome"/>
</dbReference>
<dbReference type="PANTHER" id="PTHR43767:SF10">
    <property type="entry name" value="SURFACTIN SYNTHASE SUBUNIT 1"/>
    <property type="match status" value="1"/>
</dbReference>
<dbReference type="EMBL" id="CP041765">
    <property type="protein sequence ID" value="QDQ98226.1"/>
    <property type="molecule type" value="Genomic_DNA"/>
</dbReference>
<reference evidence="3 4" key="1">
    <citation type="submission" date="2019-07" db="EMBL/GenBank/DDBJ databases">
        <title>Tomitella cavernea sp. nov., an actinomycete isolated from soil.</title>
        <authorList>
            <person name="Cheng J."/>
        </authorList>
    </citation>
    <scope>NUCLEOTIDE SEQUENCE [LARGE SCALE GENOMIC DNA]</scope>
    <source>
        <strain evidence="3 4">HY188</strain>
    </source>
</reference>
<feature type="domain" description="AMP-dependent synthetase/ligase" evidence="1">
    <location>
        <begin position="8"/>
        <end position="347"/>
    </location>
</feature>
<dbReference type="InterPro" id="IPR045851">
    <property type="entry name" value="AMP-bd_C_sf"/>
</dbReference>